<dbReference type="Gene3D" id="2.130.10.10">
    <property type="entry name" value="YVTN repeat-like/Quinoprotein amine dehydrogenase"/>
    <property type="match status" value="2"/>
</dbReference>
<dbReference type="PANTHER" id="PTHR47197:SF3">
    <property type="entry name" value="DIHYDRO-HEME D1 DEHYDROGENASE"/>
    <property type="match status" value="1"/>
</dbReference>
<reference evidence="1 2" key="2">
    <citation type="submission" date="2019-09" db="EMBL/GenBank/DDBJ databases">
        <authorList>
            <person name="Jin C."/>
        </authorList>
    </citation>
    <scope>NUCLEOTIDE SEQUENCE [LARGE SCALE GENOMIC DNA]</scope>
    <source>
        <strain evidence="1 2">AN110305</strain>
    </source>
</reference>
<dbReference type="EMBL" id="VUOB01000019">
    <property type="protein sequence ID" value="KAA2262972.1"/>
    <property type="molecule type" value="Genomic_DNA"/>
</dbReference>
<evidence type="ECO:0000313" key="1">
    <source>
        <dbReference type="EMBL" id="KAA2262972.1"/>
    </source>
</evidence>
<reference evidence="1 2" key="1">
    <citation type="submission" date="2019-09" db="EMBL/GenBank/DDBJ databases">
        <title>Goodfellowia gen. nov., a new genus of the Pseudonocardineae related to Actinoalloteichus, containing Goodfellowia coeruleoviolacea gen. nov., comb. nov. gen. nov., comb. nov.</title>
        <authorList>
            <person name="Labeda D."/>
        </authorList>
    </citation>
    <scope>NUCLEOTIDE SEQUENCE [LARGE SCALE GENOMIC DNA]</scope>
    <source>
        <strain evidence="1 2">AN110305</strain>
    </source>
</reference>
<dbReference type="SUPFAM" id="SSF51004">
    <property type="entry name" value="C-terminal (heme d1) domain of cytochrome cd1-nitrite reductase"/>
    <property type="match status" value="1"/>
</dbReference>
<dbReference type="InterPro" id="IPR051200">
    <property type="entry name" value="Host-pathogen_enzymatic-act"/>
</dbReference>
<keyword evidence="2" id="KW-1185">Reference proteome</keyword>
<gene>
    <name evidence="1" type="ORF">F0L68_10945</name>
</gene>
<dbReference type="OrthoDB" id="3966221at2"/>
<organism evidence="1 2">
    <name type="scientific">Solihabitans fulvus</name>
    <dbReference type="NCBI Taxonomy" id="1892852"/>
    <lineage>
        <taxon>Bacteria</taxon>
        <taxon>Bacillati</taxon>
        <taxon>Actinomycetota</taxon>
        <taxon>Actinomycetes</taxon>
        <taxon>Pseudonocardiales</taxon>
        <taxon>Pseudonocardiaceae</taxon>
        <taxon>Solihabitans</taxon>
    </lineage>
</organism>
<dbReference type="InterPro" id="IPR015943">
    <property type="entry name" value="WD40/YVTN_repeat-like_dom_sf"/>
</dbReference>
<comment type="caution">
    <text evidence="1">The sequence shown here is derived from an EMBL/GenBank/DDBJ whole genome shotgun (WGS) entry which is preliminary data.</text>
</comment>
<dbReference type="NCBIfam" id="TIGR02276">
    <property type="entry name" value="beta_rpt_yvtn"/>
    <property type="match status" value="1"/>
</dbReference>
<sequence length="522" mass="53762">MVEDLPWHRTCCAFFVCLPQFCGGCTPRCTRAFASEVTIVRPTEEGTTLMHLARLHTSLRLAVAAAAATVLALTVGAPSGSAAPPARPPVHAADITITPPGVYAYVADNAAGTVSVVDTATGAVTGTIHLDAGTTVQRLIASPDGLYLYALTGPLGRIQLLDPMTSQVIGPLGGTAEQPHLPSFSGMELSPDGKHLYGLEPSNGAGVFVAAYDYDTTTFTLSHAIPTRAMDLAGVAFSPDSSRAYLSGGNSLMVVDTASGTVTTDLDLGHPAGRVALSPDGLRLAMIGPFSSRGSWSITMFDAATLAVTGQVPLGPSGYASYHLVFGKDGRQLYVAKELSDVAVVDTASNTVTTTIPVGVNLGVPALAPDGRRLYADTGDALKVIDTATNAVTGRIPSPQGAEDDAVAVGTVWADNRAASAMDARTATVALDETARAHSEVHNLNATLTGGGAPIAGQTVVFVMTDRTLLCTAVTDSNGHAACDSSLYFPEAQRLIAEGFLAEFWGSANYLPTADLGSATQE</sequence>
<accession>A0A5B2XJN3</accession>
<name>A0A5B2XJN3_9PSEU</name>
<dbReference type="Proteomes" id="UP000323454">
    <property type="component" value="Unassembled WGS sequence"/>
</dbReference>
<evidence type="ECO:0000313" key="2">
    <source>
        <dbReference type="Proteomes" id="UP000323454"/>
    </source>
</evidence>
<dbReference type="PANTHER" id="PTHR47197">
    <property type="entry name" value="PROTEIN NIRF"/>
    <property type="match status" value="1"/>
</dbReference>
<dbReference type="AlphaFoldDB" id="A0A5B2XJN3"/>
<dbReference type="InterPro" id="IPR011964">
    <property type="entry name" value="YVTN_b-propeller_repeat"/>
</dbReference>
<proteinExistence type="predicted"/>
<dbReference type="InterPro" id="IPR011048">
    <property type="entry name" value="Haem_d1_sf"/>
</dbReference>
<protein>
    <submittedName>
        <fullName evidence="1">YncE family protein</fullName>
    </submittedName>
</protein>